<evidence type="ECO:0000313" key="2">
    <source>
        <dbReference type="EMBL" id="SSC66714.1"/>
    </source>
</evidence>
<proteinExistence type="predicted"/>
<sequence length="55" mass="5785">MVIVSREARYITEAKGARPATSLHTASTPHKKGPWSPTPPRDVSHCANSAGITSG</sequence>
<evidence type="ECO:0000256" key="1">
    <source>
        <dbReference type="SAM" id="MobiDB-lite"/>
    </source>
</evidence>
<dbReference type="AlphaFoldDB" id="A0A376AG66"/>
<feature type="region of interest" description="Disordered" evidence="1">
    <location>
        <begin position="15"/>
        <end position="55"/>
    </location>
</feature>
<evidence type="ECO:0000313" key="3">
    <source>
        <dbReference type="Proteomes" id="UP000254764"/>
    </source>
</evidence>
<feature type="compositionally biased region" description="Polar residues" evidence="1">
    <location>
        <begin position="46"/>
        <end position="55"/>
    </location>
</feature>
<dbReference type="EMBL" id="UEYP01000002">
    <property type="protein sequence ID" value="SSC66714.1"/>
    <property type="molecule type" value="Genomic_DNA"/>
</dbReference>
<gene>
    <name evidence="2" type="ORF">RHIZ70_2422</name>
</gene>
<reference evidence="3" key="1">
    <citation type="submission" date="2018-07" db="EMBL/GenBank/DDBJ databases">
        <authorList>
            <person name="Peiro R."/>
            <person name="Begona"/>
            <person name="Cbmso G."/>
            <person name="Lopez M."/>
            <person name="Gonzalez S."/>
        </authorList>
    </citation>
    <scope>NUCLEOTIDE SEQUENCE [LARGE SCALE GENOMIC DNA]</scope>
</reference>
<accession>A0A376AG66</accession>
<dbReference type="Proteomes" id="UP000254764">
    <property type="component" value="Unassembled WGS sequence"/>
</dbReference>
<keyword evidence="3" id="KW-1185">Reference proteome</keyword>
<name>A0A376AG66_9HYPH</name>
<organism evidence="2 3">
    <name type="scientific">Ciceribacter selenitireducens ATCC BAA-1503</name>
    <dbReference type="NCBI Taxonomy" id="1336235"/>
    <lineage>
        <taxon>Bacteria</taxon>
        <taxon>Pseudomonadati</taxon>
        <taxon>Pseudomonadota</taxon>
        <taxon>Alphaproteobacteria</taxon>
        <taxon>Hyphomicrobiales</taxon>
        <taxon>Rhizobiaceae</taxon>
        <taxon>Ciceribacter</taxon>
    </lineage>
</organism>
<protein>
    <submittedName>
        <fullName evidence="2">Uncharacterized protein</fullName>
    </submittedName>
</protein>